<name>A0A3S5YH69_SALER</name>
<reference evidence="1" key="1">
    <citation type="submission" date="2013-09" db="EMBL/GenBank/DDBJ databases">
        <title>Salmonella enterica subsp. IIIa serovar 18:z4:z23:-.</title>
        <authorList>
            <person name="Chen Y."/>
            <person name="Li C."/>
            <person name="Mcdermott P."/>
            <person name="Zhao S."/>
        </authorList>
    </citation>
    <scope>NUCLEOTIDE SEQUENCE [LARGE SCALE GENOMIC DNA]</scope>
    <source>
        <strain evidence="1">N26626</strain>
    </source>
</reference>
<organism evidence="1">
    <name type="scientific">Salmonella enterica subsp. arizonae serovar 18:z4,z23:- str. CVM N26626</name>
    <dbReference type="NCBI Taxonomy" id="1395119"/>
    <lineage>
        <taxon>Bacteria</taxon>
        <taxon>Pseudomonadati</taxon>
        <taxon>Pseudomonadota</taxon>
        <taxon>Gammaproteobacteria</taxon>
        <taxon>Enterobacterales</taxon>
        <taxon>Enterobacteriaceae</taxon>
        <taxon>Salmonella</taxon>
    </lineage>
</organism>
<proteinExistence type="predicted"/>
<dbReference type="Proteomes" id="UP000868500">
    <property type="component" value="Unassembled WGS sequence"/>
</dbReference>
<evidence type="ECO:0000313" key="1">
    <source>
        <dbReference type="EMBL" id="OLV96182.1"/>
    </source>
</evidence>
<sequence>MPDGGVNALSGLQVFKPASGAWRSVIHTHAVRRLFLSFLT</sequence>
<dbReference type="AntiFam" id="ANF00065">
    <property type="entry name" value="Translation of REP sequence"/>
</dbReference>
<comment type="caution">
    <text evidence="1">The sequence shown here is derived from an EMBL/GenBank/DDBJ whole genome shotgun (WGS) entry which is preliminary data.</text>
</comment>
<dbReference type="EMBL" id="AWRC01000035">
    <property type="protein sequence ID" value="OLV96182.1"/>
    <property type="molecule type" value="Genomic_DNA"/>
</dbReference>
<dbReference type="AlphaFoldDB" id="A0A3S5YH69"/>
<protein>
    <submittedName>
        <fullName evidence="1">Uncharacterized protein</fullName>
    </submittedName>
</protein>
<gene>
    <name evidence="1" type="ORF">P298_01290</name>
</gene>
<accession>A0A3S5YH69</accession>